<dbReference type="InterPro" id="IPR001119">
    <property type="entry name" value="SLH_dom"/>
</dbReference>
<feature type="domain" description="SLH" evidence="1">
    <location>
        <begin position="1126"/>
        <end position="1183"/>
    </location>
</feature>
<evidence type="ECO:0000313" key="3">
    <source>
        <dbReference type="Proteomes" id="UP000178943"/>
    </source>
</evidence>
<dbReference type="SUPFAM" id="SSF101898">
    <property type="entry name" value="NHL repeat"/>
    <property type="match status" value="2"/>
</dbReference>
<evidence type="ECO:0000313" key="2">
    <source>
        <dbReference type="EMBL" id="OGF67514.1"/>
    </source>
</evidence>
<organism evidence="2 3">
    <name type="scientific">Candidatus Fischerbacteria bacterium RBG_13_37_8</name>
    <dbReference type="NCBI Taxonomy" id="1817863"/>
    <lineage>
        <taxon>Bacteria</taxon>
        <taxon>Candidatus Fischeribacteriota</taxon>
    </lineage>
</organism>
<accession>A0A1F5VVS0</accession>
<dbReference type="InterPro" id="IPR011042">
    <property type="entry name" value="6-blade_b-propeller_TolB-like"/>
</dbReference>
<dbReference type="EMBL" id="MFGW01000047">
    <property type="protein sequence ID" value="OGF67514.1"/>
    <property type="molecule type" value="Genomic_DNA"/>
</dbReference>
<proteinExistence type="predicted"/>
<dbReference type="InterPro" id="IPR010620">
    <property type="entry name" value="SBBP_repeat"/>
</dbReference>
<dbReference type="Proteomes" id="UP000178943">
    <property type="component" value="Unassembled WGS sequence"/>
</dbReference>
<dbReference type="Gene3D" id="2.40.10.500">
    <property type="match status" value="1"/>
</dbReference>
<dbReference type="Gene3D" id="2.120.10.30">
    <property type="entry name" value="TolB, C-terminal domain"/>
    <property type="match status" value="2"/>
</dbReference>
<dbReference type="STRING" id="1817863.A2Y62_06160"/>
<dbReference type="PANTHER" id="PTHR35580:SF1">
    <property type="entry name" value="PHYTASE-LIKE DOMAIN-CONTAINING PROTEIN"/>
    <property type="match status" value="1"/>
</dbReference>
<name>A0A1F5VVS0_9BACT</name>
<comment type="caution">
    <text evidence="2">The sequence shown here is derived from an EMBL/GenBank/DDBJ whole genome shotgun (WGS) entry which is preliminary data.</text>
</comment>
<dbReference type="NCBIfam" id="TIGR02608">
    <property type="entry name" value="delta_60_rpt"/>
    <property type="match status" value="2"/>
</dbReference>
<feature type="domain" description="SLH" evidence="1">
    <location>
        <begin position="994"/>
        <end position="1057"/>
    </location>
</feature>
<dbReference type="InterPro" id="IPR013431">
    <property type="entry name" value="Delta_60_rpt"/>
</dbReference>
<dbReference type="InterPro" id="IPR052918">
    <property type="entry name" value="Motility_Chemotaxis_Reg"/>
</dbReference>
<reference evidence="2 3" key="1">
    <citation type="journal article" date="2016" name="Nat. Commun.">
        <title>Thousands of microbial genomes shed light on interconnected biogeochemical processes in an aquifer system.</title>
        <authorList>
            <person name="Anantharaman K."/>
            <person name="Brown C.T."/>
            <person name="Hug L.A."/>
            <person name="Sharon I."/>
            <person name="Castelle C.J."/>
            <person name="Probst A.J."/>
            <person name="Thomas B.C."/>
            <person name="Singh A."/>
            <person name="Wilkins M.J."/>
            <person name="Karaoz U."/>
            <person name="Brodie E.L."/>
            <person name="Williams K.H."/>
            <person name="Hubbard S.S."/>
            <person name="Banfield J.F."/>
        </authorList>
    </citation>
    <scope>NUCLEOTIDE SEQUENCE [LARGE SCALE GENOMIC DNA]</scope>
</reference>
<dbReference type="PROSITE" id="PS51272">
    <property type="entry name" value="SLH"/>
    <property type="match status" value="2"/>
</dbReference>
<gene>
    <name evidence="2" type="ORF">A2Y62_06160</name>
</gene>
<protein>
    <recommendedName>
        <fullName evidence="1">SLH domain-containing protein</fullName>
    </recommendedName>
</protein>
<dbReference type="PANTHER" id="PTHR35580">
    <property type="entry name" value="CELL SURFACE GLYCOPROTEIN (S-LAYER PROTEIN)-LIKE PROTEIN"/>
    <property type="match status" value="1"/>
</dbReference>
<evidence type="ECO:0000259" key="1">
    <source>
        <dbReference type="PROSITE" id="PS51272"/>
    </source>
</evidence>
<dbReference type="AlphaFoldDB" id="A0A1F5VVS0"/>
<dbReference type="Pfam" id="PF06739">
    <property type="entry name" value="SBBP"/>
    <property type="match status" value="1"/>
</dbReference>
<sequence length="1183" mass="127778">MKGRTIHYLFVCLIILFLASQTMGQVIEEWARYYSHYSSGIDKAVAVKVDSSGNVYVAGTIDGADSGFNYAVVKYNANGTKLWMQRYSGLSGSVDEAKAMVIDNAGNVYVTGASEAIHADCRNLDYLTIKYDTNGNLLWAVTYDGSTGFWKNSDEAAAIFVDVSGNVYVTGSSKSWNEGKEEKDYLTIKYDADGNEQWVVRYDGCDSSICNFYYDVDYAKAVTADSSGNVYITGISLCCQMLPSLEMGSDFLTLKYDSDGNLLWNERYNGPEGLSTLDKGFDIEVDSTGNVYVAGVSKVYGTLIKYDADGNELWVDRYNDEMNENGREAAFYDMTLDAAGNIYVTGKGAYVGLSGACDYLTIKYDPSGNRDWVATCDGPMNGDIDIARAIALDSAGNVYVTGYSGGGTDFGYLTVKYDNSGNQLWEQGGVAGRAQAIAVDSSGNVHVTGGSEMPDTAIDMGTIKYSTFSSKMWQRNEFSDESVDMMVSSKAVTWHDGILYLAGTCENGSGWLDICALGYDQYGNLIWFNTYGIPEGNDDYPKAIAIDTNNAVYAGAVSLKLNDYSYKVYEYTLLKFGAWTKTIWMDAMGVDIDVFDASLAIDSQNNVYFAGYNFDAKYSSTGASLWFKSDTGVNVHAVQVDEANNVYFAGEQISGNFYIAKYNGSTFELMWESNDYNGAVYELQVDSAGYVYATGYTGYLPDTNFLTIKLDKDGNELWAETYGGVLNGNDYAYGMGVSSNGDVYVTGDSDYSYQSKGDYATLKYDKEGVLQWVKLYDGPANGMDYATALTVDQYNNVYVTGIASNTNSENYSDITTIKYDFKGNEKWAITHNGPADGNDLGVGVKVASDGRVYVVGSADNIDTAKDFAVIKYNQTGADLISIGLAIDDTGSPTANGIIETDEAVDLVGTVFNASYATANGSTGLLSSSDPILINTGTATYPSVISPGTNATCTACYNITAPLLNRPSTHWDITVTDTTLCANCTSVADDYSFHIGNSFADVPPSQIFYSYIEKLFHSGITSGCTTSTYCPSANVQRQHLAKFVCTAMQTASPDSCSAASCTGIFADVPASNPFCPYIEGLYGAGVISGCGSSLFCPAYDVQRQTMSKFICNGMEVATPGSCETASCTGIFMDVPASNPFCGYIEALYNAGVITGCGPSLFCPEQYLARDQMAKILVNAFGLNF</sequence>